<dbReference type="InterPro" id="IPR000477">
    <property type="entry name" value="RT_dom"/>
</dbReference>
<dbReference type="PROSITE" id="PS50878">
    <property type="entry name" value="RT_POL"/>
    <property type="match status" value="1"/>
</dbReference>
<protein>
    <recommendedName>
        <fullName evidence="2">Reverse transcriptase domain-containing protein</fullName>
    </recommendedName>
</protein>
<organism evidence="3 4">
    <name type="scientific">Oceanisphaera sediminis</name>
    <dbReference type="NCBI Taxonomy" id="981381"/>
    <lineage>
        <taxon>Bacteria</taxon>
        <taxon>Pseudomonadati</taxon>
        <taxon>Pseudomonadota</taxon>
        <taxon>Gammaproteobacteria</taxon>
        <taxon>Aeromonadales</taxon>
        <taxon>Aeromonadaceae</taxon>
        <taxon>Oceanisphaera</taxon>
    </lineage>
</organism>
<dbReference type="EMBL" id="BAABDS010000049">
    <property type="protein sequence ID" value="GAA3721759.1"/>
    <property type="molecule type" value="Genomic_DNA"/>
</dbReference>
<proteinExistence type="inferred from homology"/>
<dbReference type="PANTHER" id="PTHR34047:SF8">
    <property type="entry name" value="PROTEIN YKFC"/>
    <property type="match status" value="1"/>
</dbReference>
<dbReference type="CDD" id="cd01646">
    <property type="entry name" value="RT_Bac_retron_I"/>
    <property type="match status" value="1"/>
</dbReference>
<evidence type="ECO:0000259" key="2">
    <source>
        <dbReference type="PROSITE" id="PS50878"/>
    </source>
</evidence>
<accession>A0ABP7EQX5</accession>
<dbReference type="Proteomes" id="UP001501479">
    <property type="component" value="Unassembled WGS sequence"/>
</dbReference>
<dbReference type="InterPro" id="IPR051083">
    <property type="entry name" value="GrpII_Intron_Splice-Mob/Def"/>
</dbReference>
<dbReference type="RefSeq" id="WP_344965865.1">
    <property type="nucleotide sequence ID" value="NZ_BAABDS010000049.1"/>
</dbReference>
<feature type="domain" description="Reverse transcriptase" evidence="2">
    <location>
        <begin position="38"/>
        <end position="364"/>
    </location>
</feature>
<comment type="similarity">
    <text evidence="1">Belongs to the bacterial reverse transcriptase family.</text>
</comment>
<name>A0ABP7EQX5_9GAMM</name>
<dbReference type="PANTHER" id="PTHR34047">
    <property type="entry name" value="NUCLEAR INTRON MATURASE 1, MITOCHONDRIAL-RELATED"/>
    <property type="match status" value="1"/>
</dbReference>
<comment type="caution">
    <text evidence="3">The sequence shown here is derived from an EMBL/GenBank/DDBJ whole genome shotgun (WGS) entry which is preliminary data.</text>
</comment>
<sequence>MDISALNLIKHCKEWTESLASPIKFSKLELVPAPKASKWEFIDNDKKANFNNLLFDVEKTDFDPLWRPKTNQDENESTVSLRPLAHISIREQSMMTLLMMGLANEVETMQGNPETSLEEVHAKGIVSYGNRLYCQYSEGGLAKHSYGATTTYSKYFVDYRNFLNRPYHFATEKLGEISPDERVYLVELDLSKFFDLIKRDVLIEKINLLAKLEHGNDKYQCLDNLLSAFEKWKWSEGAANSYKELCCSNKVPEAPNGLPQGLVAAGFLSNVYMLEFDEKLKEKIGDTFSDDSIRLVDYCRYVDDVRLVLVGPAPSKLSLMEIKERVIEFIEGEPCWSKLNLHLNDEKTRVEVFHGRKVGVSNVLEEIQHRLSGPISLDEAENQLGQLENLLSISNDNPLSNMREGFEVNLLAHVESARFDVREDTLKRFAANKLTKILNEIRHFTTQQPDESGNLQPGSWDYLQERIARRFIACWSYDPSLVLLLKKGVEIFPSTKLLVPVLQQLDSVIARNSNPKEVAVAEYCLSEIYRHSAIVIHKKDRLAIPAQANVDDFFELLQDSAAQCCGRKEYGKFDLLSEQACFLLLVRGDTKLDSEFADLRYSLIDKLIRGFRNIPVAKSIKEQDIASAILMANQISNASKECIRATSCLLEAQNNKLKIDDVFKFITIQDKTFATSLIRHARGVKQLWCDDDEVKRIVKSLHLDIKPLAMPLDKIEKEVSLLRLVMRDDNPFANEIMALLLMKATLNDENINLLRENIGKPIDLASTKVQFNRFSNIVGYV</sequence>
<keyword evidence="4" id="KW-1185">Reference proteome</keyword>
<dbReference type="Pfam" id="PF00078">
    <property type="entry name" value="RVT_1"/>
    <property type="match status" value="1"/>
</dbReference>
<gene>
    <name evidence="3" type="ORF">GCM10022421_32930</name>
</gene>
<reference evidence="4" key="1">
    <citation type="journal article" date="2019" name="Int. J. Syst. Evol. Microbiol.">
        <title>The Global Catalogue of Microorganisms (GCM) 10K type strain sequencing project: providing services to taxonomists for standard genome sequencing and annotation.</title>
        <authorList>
            <consortium name="The Broad Institute Genomics Platform"/>
            <consortium name="The Broad Institute Genome Sequencing Center for Infectious Disease"/>
            <person name="Wu L."/>
            <person name="Ma J."/>
        </authorList>
    </citation>
    <scope>NUCLEOTIDE SEQUENCE [LARGE SCALE GENOMIC DNA]</scope>
    <source>
        <strain evidence="4">JCM 17329</strain>
    </source>
</reference>
<evidence type="ECO:0000313" key="3">
    <source>
        <dbReference type="EMBL" id="GAA3721759.1"/>
    </source>
</evidence>
<evidence type="ECO:0000313" key="4">
    <source>
        <dbReference type="Proteomes" id="UP001501479"/>
    </source>
</evidence>
<evidence type="ECO:0000256" key="1">
    <source>
        <dbReference type="ARBA" id="ARBA00034120"/>
    </source>
</evidence>